<sequence length="211" mass="23630">MPRTINTHIPPPRDGRKPTVNLPARAVSIYRKERRLRKAERSMKARETAAGPAANNRALTIRGHDAALQAIEARERAANWRASALGHRERAMQIIEADDLEWENVEDDNEVEGEDQVREGGEADTNQQQPPTTDVAARVPVGPVDYFTAEPTRILPTAPLLTADQIQYDHHKYLHDQFGVARPKTYITTVEEEVEEKPFPTQPTAGENEGS</sequence>
<organism evidence="2 3">
    <name type="scientific">Saxophila tyrrhenica</name>
    <dbReference type="NCBI Taxonomy" id="1690608"/>
    <lineage>
        <taxon>Eukaryota</taxon>
        <taxon>Fungi</taxon>
        <taxon>Dikarya</taxon>
        <taxon>Ascomycota</taxon>
        <taxon>Pezizomycotina</taxon>
        <taxon>Dothideomycetes</taxon>
        <taxon>Dothideomycetidae</taxon>
        <taxon>Mycosphaerellales</taxon>
        <taxon>Extremaceae</taxon>
        <taxon>Saxophila</taxon>
    </lineage>
</organism>
<feature type="compositionally biased region" description="Acidic residues" evidence="1">
    <location>
        <begin position="102"/>
        <end position="114"/>
    </location>
</feature>
<dbReference type="Proteomes" id="UP001337655">
    <property type="component" value="Unassembled WGS sequence"/>
</dbReference>
<dbReference type="AlphaFoldDB" id="A0AAV9PKS3"/>
<comment type="caution">
    <text evidence="2">The sequence shown here is derived from an EMBL/GenBank/DDBJ whole genome shotgun (WGS) entry which is preliminary data.</text>
</comment>
<dbReference type="GeneID" id="89923306"/>
<name>A0AAV9PKS3_9PEZI</name>
<gene>
    <name evidence="2" type="ORF">LTR77_001959</name>
</gene>
<protein>
    <submittedName>
        <fullName evidence="2">Uncharacterized protein</fullName>
    </submittedName>
</protein>
<dbReference type="RefSeq" id="XP_064661973.1">
    <property type="nucleotide sequence ID" value="XM_064799218.1"/>
</dbReference>
<accession>A0AAV9PKS3</accession>
<keyword evidence="3" id="KW-1185">Reference proteome</keyword>
<dbReference type="EMBL" id="JAVRRT010000003">
    <property type="protein sequence ID" value="KAK5173278.1"/>
    <property type="molecule type" value="Genomic_DNA"/>
</dbReference>
<evidence type="ECO:0000256" key="1">
    <source>
        <dbReference type="SAM" id="MobiDB-lite"/>
    </source>
</evidence>
<evidence type="ECO:0000313" key="3">
    <source>
        <dbReference type="Proteomes" id="UP001337655"/>
    </source>
</evidence>
<reference evidence="2 3" key="1">
    <citation type="submission" date="2023-08" db="EMBL/GenBank/DDBJ databases">
        <title>Black Yeasts Isolated from many extreme environments.</title>
        <authorList>
            <person name="Coleine C."/>
            <person name="Stajich J.E."/>
            <person name="Selbmann L."/>
        </authorList>
    </citation>
    <scope>NUCLEOTIDE SEQUENCE [LARGE SCALE GENOMIC DNA]</scope>
    <source>
        <strain evidence="2 3">CCFEE 5935</strain>
    </source>
</reference>
<proteinExistence type="predicted"/>
<evidence type="ECO:0000313" key="2">
    <source>
        <dbReference type="EMBL" id="KAK5173278.1"/>
    </source>
</evidence>
<feature type="region of interest" description="Disordered" evidence="1">
    <location>
        <begin position="102"/>
        <end position="136"/>
    </location>
</feature>